<comment type="caution">
    <text evidence="3">The sequence shown here is derived from an EMBL/GenBank/DDBJ whole genome shotgun (WGS) entry which is preliminary data.</text>
</comment>
<dbReference type="SUPFAM" id="SSF55073">
    <property type="entry name" value="Nucleotide cyclase"/>
    <property type="match status" value="1"/>
</dbReference>
<sequence>MPFSPDLNPPDPNPPSLFDLACADALTVHARGPRVFALLHIGAIGPALPSAGRGSPADVAEAAAAAVAPEASAAALIERRIALVIRAGDVVCRQGPQDVVCLVTQLRDSAEAHAIARLLMRSMALCPSVQPSIGIALFPRDGDATSSLRDHAAAALEHARRSQLGIAAVVGPTRDPAASTTQARREDGPGAWSSPAPTARTHGLA</sequence>
<evidence type="ECO:0000259" key="2">
    <source>
        <dbReference type="Pfam" id="PF00990"/>
    </source>
</evidence>
<proteinExistence type="predicted"/>
<organism evidence="3 4">
    <name type="scientific">Leptothrix discophora</name>
    <dbReference type="NCBI Taxonomy" id="89"/>
    <lineage>
        <taxon>Bacteria</taxon>
        <taxon>Pseudomonadati</taxon>
        <taxon>Pseudomonadota</taxon>
        <taxon>Betaproteobacteria</taxon>
        <taxon>Burkholderiales</taxon>
        <taxon>Sphaerotilaceae</taxon>
        <taxon>Leptothrix</taxon>
    </lineage>
</organism>
<feature type="domain" description="GGDEF" evidence="2">
    <location>
        <begin position="78"/>
        <end position="162"/>
    </location>
</feature>
<evidence type="ECO:0000256" key="1">
    <source>
        <dbReference type="SAM" id="MobiDB-lite"/>
    </source>
</evidence>
<dbReference type="InterPro" id="IPR000160">
    <property type="entry name" value="GGDEF_dom"/>
</dbReference>
<keyword evidence="3" id="KW-0548">Nucleotidyltransferase</keyword>
<dbReference type="Proteomes" id="UP001235760">
    <property type="component" value="Unassembled WGS sequence"/>
</dbReference>
<evidence type="ECO:0000313" key="3">
    <source>
        <dbReference type="EMBL" id="MDP4302802.1"/>
    </source>
</evidence>
<keyword evidence="4" id="KW-1185">Reference proteome</keyword>
<dbReference type="RefSeq" id="WP_305751343.1">
    <property type="nucleotide sequence ID" value="NZ_JAUZEE010000015.1"/>
</dbReference>
<protein>
    <submittedName>
        <fullName evidence="3">Diguanylate cyclase</fullName>
        <ecNumber evidence="3">2.7.7.65</ecNumber>
    </submittedName>
</protein>
<keyword evidence="3" id="KW-0808">Transferase</keyword>
<dbReference type="InterPro" id="IPR043128">
    <property type="entry name" value="Rev_trsase/Diguanyl_cyclase"/>
</dbReference>
<dbReference type="InterPro" id="IPR029787">
    <property type="entry name" value="Nucleotide_cyclase"/>
</dbReference>
<dbReference type="Pfam" id="PF00990">
    <property type="entry name" value="GGDEF"/>
    <property type="match status" value="1"/>
</dbReference>
<dbReference type="Gene3D" id="3.30.70.270">
    <property type="match status" value="1"/>
</dbReference>
<dbReference type="EMBL" id="JAUZEE010000015">
    <property type="protein sequence ID" value="MDP4302802.1"/>
    <property type="molecule type" value="Genomic_DNA"/>
</dbReference>
<name>A0ABT9G8I8_LEPDI</name>
<reference evidence="3 4" key="1">
    <citation type="submission" date="2023-08" db="EMBL/GenBank/DDBJ databases">
        <authorList>
            <person name="Roldan D.M."/>
            <person name="Menes R.J."/>
        </authorList>
    </citation>
    <scope>NUCLEOTIDE SEQUENCE [LARGE SCALE GENOMIC DNA]</scope>
    <source>
        <strain evidence="3 4">CCM 2812</strain>
    </source>
</reference>
<gene>
    <name evidence="3" type="ORF">Q8X39_19360</name>
</gene>
<dbReference type="GO" id="GO:0052621">
    <property type="term" value="F:diguanylate cyclase activity"/>
    <property type="evidence" value="ECO:0007669"/>
    <property type="project" value="UniProtKB-EC"/>
</dbReference>
<feature type="region of interest" description="Disordered" evidence="1">
    <location>
        <begin position="167"/>
        <end position="205"/>
    </location>
</feature>
<dbReference type="EC" id="2.7.7.65" evidence="3"/>
<accession>A0ABT9G8I8</accession>
<evidence type="ECO:0000313" key="4">
    <source>
        <dbReference type="Proteomes" id="UP001235760"/>
    </source>
</evidence>